<keyword evidence="2" id="KW-1133">Transmembrane helix</keyword>
<keyword evidence="2" id="KW-0812">Transmembrane</keyword>
<keyword evidence="2" id="KW-0472">Membrane</keyword>
<keyword evidence="4" id="KW-1185">Reference proteome</keyword>
<evidence type="ECO:0000313" key="4">
    <source>
        <dbReference type="Proteomes" id="UP000887013"/>
    </source>
</evidence>
<sequence length="78" mass="8843">MEFEEAAPQKAERRCSRRSRPREKAGVLEVFPPVRLKKRVGIKRKNTCPSCLASRNLALPAFFCMCGFLVAHWGGKHS</sequence>
<comment type="caution">
    <text evidence="3">The sequence shown here is derived from an EMBL/GenBank/DDBJ whole genome shotgun (WGS) entry which is preliminary data.</text>
</comment>
<proteinExistence type="predicted"/>
<dbReference type="AlphaFoldDB" id="A0A8X6T709"/>
<dbReference type="Proteomes" id="UP000887013">
    <property type="component" value="Unassembled WGS sequence"/>
</dbReference>
<name>A0A8X6T709_NEPPI</name>
<gene>
    <name evidence="3" type="ORF">NPIL_399301</name>
</gene>
<evidence type="ECO:0000256" key="1">
    <source>
        <dbReference type="SAM" id="MobiDB-lite"/>
    </source>
</evidence>
<reference evidence="3" key="1">
    <citation type="submission" date="2020-08" db="EMBL/GenBank/DDBJ databases">
        <title>Multicomponent nature underlies the extraordinary mechanical properties of spider dragline silk.</title>
        <authorList>
            <person name="Kono N."/>
            <person name="Nakamura H."/>
            <person name="Mori M."/>
            <person name="Yoshida Y."/>
            <person name="Ohtoshi R."/>
            <person name="Malay A.D."/>
            <person name="Moran D.A.P."/>
            <person name="Tomita M."/>
            <person name="Numata K."/>
            <person name="Arakawa K."/>
        </authorList>
    </citation>
    <scope>NUCLEOTIDE SEQUENCE</scope>
</reference>
<evidence type="ECO:0000256" key="2">
    <source>
        <dbReference type="SAM" id="Phobius"/>
    </source>
</evidence>
<feature type="transmembrane region" description="Helical" evidence="2">
    <location>
        <begin position="57"/>
        <end position="75"/>
    </location>
</feature>
<accession>A0A8X6T709</accession>
<protein>
    <submittedName>
        <fullName evidence="3">Uncharacterized protein</fullName>
    </submittedName>
</protein>
<dbReference type="EMBL" id="BMAW01052096">
    <property type="protein sequence ID" value="GFS84223.1"/>
    <property type="molecule type" value="Genomic_DNA"/>
</dbReference>
<feature type="region of interest" description="Disordered" evidence="1">
    <location>
        <begin position="1"/>
        <end position="23"/>
    </location>
</feature>
<organism evidence="3 4">
    <name type="scientific">Nephila pilipes</name>
    <name type="common">Giant wood spider</name>
    <name type="synonym">Nephila maculata</name>
    <dbReference type="NCBI Taxonomy" id="299642"/>
    <lineage>
        <taxon>Eukaryota</taxon>
        <taxon>Metazoa</taxon>
        <taxon>Ecdysozoa</taxon>
        <taxon>Arthropoda</taxon>
        <taxon>Chelicerata</taxon>
        <taxon>Arachnida</taxon>
        <taxon>Araneae</taxon>
        <taxon>Araneomorphae</taxon>
        <taxon>Entelegynae</taxon>
        <taxon>Araneoidea</taxon>
        <taxon>Nephilidae</taxon>
        <taxon>Nephila</taxon>
    </lineage>
</organism>
<evidence type="ECO:0000313" key="3">
    <source>
        <dbReference type="EMBL" id="GFS84223.1"/>
    </source>
</evidence>